<keyword evidence="3" id="KW-1185">Reference proteome</keyword>
<gene>
    <name evidence="2" type="ORF">AMECASPLE_025782</name>
</gene>
<name>A0ABV0YH11_9TELE</name>
<evidence type="ECO:0000313" key="3">
    <source>
        <dbReference type="Proteomes" id="UP001469553"/>
    </source>
</evidence>
<protein>
    <submittedName>
        <fullName evidence="2">Uncharacterized protein</fullName>
    </submittedName>
</protein>
<dbReference type="Proteomes" id="UP001469553">
    <property type="component" value="Unassembled WGS sequence"/>
</dbReference>
<comment type="caution">
    <text evidence="2">The sequence shown here is derived from an EMBL/GenBank/DDBJ whole genome shotgun (WGS) entry which is preliminary data.</text>
</comment>
<proteinExistence type="predicted"/>
<sequence>MPCCAAVSICSRGAQILHQRKGMQKTMEKFPAGGAGSSPLLSSRPRGNSSHLEGGSPTRLGTSRTHGDLGLQHWTTSRSVRFKTRLHRGFNCFILIFLNKFQQFPPQLLACTAEAEGLKMKSRLSLAASALLALLALVLLSSSQAQDQGKASSLSFSSSSHLISSSSHLLSASNSKV</sequence>
<organism evidence="2 3">
    <name type="scientific">Ameca splendens</name>
    <dbReference type="NCBI Taxonomy" id="208324"/>
    <lineage>
        <taxon>Eukaryota</taxon>
        <taxon>Metazoa</taxon>
        <taxon>Chordata</taxon>
        <taxon>Craniata</taxon>
        <taxon>Vertebrata</taxon>
        <taxon>Euteleostomi</taxon>
        <taxon>Actinopterygii</taxon>
        <taxon>Neopterygii</taxon>
        <taxon>Teleostei</taxon>
        <taxon>Neoteleostei</taxon>
        <taxon>Acanthomorphata</taxon>
        <taxon>Ovalentaria</taxon>
        <taxon>Atherinomorphae</taxon>
        <taxon>Cyprinodontiformes</taxon>
        <taxon>Goodeidae</taxon>
        <taxon>Ameca</taxon>
    </lineage>
</organism>
<dbReference type="EMBL" id="JAHRIP010030788">
    <property type="protein sequence ID" value="MEQ2292715.1"/>
    <property type="molecule type" value="Genomic_DNA"/>
</dbReference>
<evidence type="ECO:0000313" key="2">
    <source>
        <dbReference type="EMBL" id="MEQ2292715.1"/>
    </source>
</evidence>
<reference evidence="2 3" key="1">
    <citation type="submission" date="2021-06" db="EMBL/GenBank/DDBJ databases">
        <authorList>
            <person name="Palmer J.M."/>
        </authorList>
    </citation>
    <scope>NUCLEOTIDE SEQUENCE [LARGE SCALE GENOMIC DNA]</scope>
    <source>
        <strain evidence="2 3">AS_MEX2019</strain>
        <tissue evidence="2">Muscle</tissue>
    </source>
</reference>
<accession>A0ABV0YH11</accession>
<feature type="compositionally biased region" description="Low complexity" evidence="1">
    <location>
        <begin position="37"/>
        <end position="50"/>
    </location>
</feature>
<evidence type="ECO:0000256" key="1">
    <source>
        <dbReference type="SAM" id="MobiDB-lite"/>
    </source>
</evidence>
<feature type="region of interest" description="Disordered" evidence="1">
    <location>
        <begin position="21"/>
        <end position="67"/>
    </location>
</feature>